<dbReference type="STRING" id="10195.A0A3M7Q6W4"/>
<dbReference type="GO" id="GO:0034982">
    <property type="term" value="P:mitochondrial protein processing"/>
    <property type="evidence" value="ECO:0007669"/>
    <property type="project" value="TreeGrafter"/>
</dbReference>
<sequence>MNKFLPILLPKYLTRTKLTIYNRIAPITTSNTSRTIPPLIWLIAKPITKLGAIIAGRGFRKWWTALPKMKRKIFLAHLRRHRVRYGSSIGITTFTGFVYYDSHIQETPLTGRKRFIIFTNEQLAEIEKLEQEQIFMIYEKDILDPYSPYVNRAMRVANRLFTANREFPEVDKIDWKLTVIDSRIINAVAFPSGDLVVFSGLLDFVENDDELAIIMAHEMSHAVLQHAAEEISHTRLLDVISIGLVLVVWALLPTDLTAAIAQLVADRLLKFALELPYSRDLEREADHVGLMFAAKACFDVRYSPVFWRRMGHVNPEILPEFLSTHPANESRAQELETLIPAALRLRKECNCYELPPHLVPPRPHLKIKKIQI</sequence>
<keyword evidence="3 9" id="KW-0378">Hydrolase</keyword>
<evidence type="ECO:0000256" key="2">
    <source>
        <dbReference type="ARBA" id="ARBA00022723"/>
    </source>
</evidence>
<organism evidence="11 12">
    <name type="scientific">Brachionus plicatilis</name>
    <name type="common">Marine rotifer</name>
    <name type="synonym">Brachionus muelleri</name>
    <dbReference type="NCBI Taxonomy" id="10195"/>
    <lineage>
        <taxon>Eukaryota</taxon>
        <taxon>Metazoa</taxon>
        <taxon>Spiralia</taxon>
        <taxon>Gnathifera</taxon>
        <taxon>Rotifera</taxon>
        <taxon>Eurotatoria</taxon>
        <taxon>Monogononta</taxon>
        <taxon>Pseudotrocha</taxon>
        <taxon>Ploima</taxon>
        <taxon>Brachionidae</taxon>
        <taxon>Brachionus</taxon>
    </lineage>
</organism>
<comment type="caution">
    <text evidence="11">The sequence shown here is derived from an EMBL/GenBank/DDBJ whole genome shotgun (WGS) entry which is preliminary data.</text>
</comment>
<accession>A0A3M7Q6W4</accession>
<dbReference type="GO" id="GO:0004222">
    <property type="term" value="F:metalloendopeptidase activity"/>
    <property type="evidence" value="ECO:0007669"/>
    <property type="project" value="InterPro"/>
</dbReference>
<dbReference type="CDD" id="cd07331">
    <property type="entry name" value="M48C_Oma1_like"/>
    <property type="match status" value="1"/>
</dbReference>
<evidence type="ECO:0000256" key="9">
    <source>
        <dbReference type="RuleBase" id="RU003983"/>
    </source>
</evidence>
<evidence type="ECO:0000256" key="1">
    <source>
        <dbReference type="ARBA" id="ARBA00022670"/>
    </source>
</evidence>
<keyword evidence="2" id="KW-0479">Metal-binding</keyword>
<name>A0A3M7Q6W4_BRAPC</name>
<dbReference type="Pfam" id="PF01435">
    <property type="entry name" value="Peptidase_M48"/>
    <property type="match status" value="1"/>
</dbReference>
<dbReference type="GO" id="GO:0046872">
    <property type="term" value="F:metal ion binding"/>
    <property type="evidence" value="ECO:0007669"/>
    <property type="project" value="UniProtKB-KW"/>
</dbReference>
<comment type="cofactor">
    <cofactor evidence="9">
        <name>Zn(2+)</name>
        <dbReference type="ChEBI" id="CHEBI:29105"/>
    </cofactor>
    <text evidence="9">Binds 1 zinc ion per subunit.</text>
</comment>
<evidence type="ECO:0000313" key="11">
    <source>
        <dbReference type="EMBL" id="RNA06751.1"/>
    </source>
</evidence>
<dbReference type="PANTHER" id="PTHR22726">
    <property type="entry name" value="METALLOENDOPEPTIDASE OMA1"/>
    <property type="match status" value="1"/>
</dbReference>
<reference evidence="11 12" key="1">
    <citation type="journal article" date="2018" name="Sci. Rep.">
        <title>Genomic signatures of local adaptation to the degree of environmental predictability in rotifers.</title>
        <authorList>
            <person name="Franch-Gras L."/>
            <person name="Hahn C."/>
            <person name="Garcia-Roger E.M."/>
            <person name="Carmona M.J."/>
            <person name="Serra M."/>
            <person name="Gomez A."/>
        </authorList>
    </citation>
    <scope>NUCLEOTIDE SEQUENCE [LARGE SCALE GENOMIC DNA]</scope>
    <source>
        <strain evidence="11">HYR1</strain>
    </source>
</reference>
<keyword evidence="5 9" id="KW-0482">Metalloprotease</keyword>
<dbReference type="InterPro" id="IPR001915">
    <property type="entry name" value="Peptidase_M48"/>
</dbReference>
<keyword evidence="1 9" id="KW-0645">Protease</keyword>
<evidence type="ECO:0000313" key="12">
    <source>
        <dbReference type="Proteomes" id="UP000276133"/>
    </source>
</evidence>
<evidence type="ECO:0000256" key="8">
    <source>
        <dbReference type="ARBA" id="ARBA00042978"/>
    </source>
</evidence>
<dbReference type="InterPro" id="IPR051156">
    <property type="entry name" value="Mito/Outer_Membr_Metalloprot"/>
</dbReference>
<proteinExistence type="inferred from homology"/>
<dbReference type="Gene3D" id="3.30.2010.10">
    <property type="entry name" value="Metalloproteases ('zincins'), catalytic domain"/>
    <property type="match status" value="1"/>
</dbReference>
<keyword evidence="12" id="KW-1185">Reference proteome</keyword>
<dbReference type="PANTHER" id="PTHR22726:SF1">
    <property type="entry name" value="METALLOENDOPEPTIDASE OMA1, MITOCHONDRIAL"/>
    <property type="match status" value="1"/>
</dbReference>
<dbReference type="GO" id="GO:0005743">
    <property type="term" value="C:mitochondrial inner membrane"/>
    <property type="evidence" value="ECO:0007669"/>
    <property type="project" value="TreeGrafter"/>
</dbReference>
<evidence type="ECO:0000256" key="4">
    <source>
        <dbReference type="ARBA" id="ARBA00022833"/>
    </source>
</evidence>
<gene>
    <name evidence="11" type="ORF">BpHYR1_019342</name>
</gene>
<evidence type="ECO:0000256" key="3">
    <source>
        <dbReference type="ARBA" id="ARBA00022801"/>
    </source>
</evidence>
<evidence type="ECO:0000256" key="7">
    <source>
        <dbReference type="ARBA" id="ARBA00040360"/>
    </source>
</evidence>
<evidence type="ECO:0000256" key="6">
    <source>
        <dbReference type="ARBA" id="ARBA00038233"/>
    </source>
</evidence>
<dbReference type="AlphaFoldDB" id="A0A3M7Q6W4"/>
<evidence type="ECO:0000256" key="5">
    <source>
        <dbReference type="ARBA" id="ARBA00023049"/>
    </source>
</evidence>
<evidence type="ECO:0000259" key="10">
    <source>
        <dbReference type="Pfam" id="PF01435"/>
    </source>
</evidence>
<comment type="similarity">
    <text evidence="6 9">Belongs to the peptidase M48 family.</text>
</comment>
<dbReference type="GO" id="GO:0006515">
    <property type="term" value="P:protein quality control for misfolded or incompletely synthesized proteins"/>
    <property type="evidence" value="ECO:0007669"/>
    <property type="project" value="TreeGrafter"/>
</dbReference>
<keyword evidence="4 9" id="KW-0862">Zinc</keyword>
<dbReference type="OrthoDB" id="7464992at2759"/>
<dbReference type="Proteomes" id="UP000276133">
    <property type="component" value="Unassembled WGS sequence"/>
</dbReference>
<protein>
    <recommendedName>
        <fullName evidence="7">Metalloendopeptidase OMA1, mitochondrial</fullName>
    </recommendedName>
    <alternativeName>
        <fullName evidence="8">Overlapping with the m-AAA protease 1 homolog</fullName>
    </alternativeName>
</protein>
<dbReference type="EMBL" id="REGN01007296">
    <property type="protein sequence ID" value="RNA06751.1"/>
    <property type="molecule type" value="Genomic_DNA"/>
</dbReference>
<feature type="domain" description="Peptidase M48" evidence="10">
    <location>
        <begin position="163"/>
        <end position="337"/>
    </location>
</feature>